<evidence type="ECO:0000256" key="1">
    <source>
        <dbReference type="SAM" id="Phobius"/>
    </source>
</evidence>
<comment type="caution">
    <text evidence="2">The sequence shown here is derived from an EMBL/GenBank/DDBJ whole genome shotgun (WGS) entry which is preliminary data.</text>
</comment>
<keyword evidence="1" id="KW-0472">Membrane</keyword>
<organism evidence="2 3">
    <name type="scientific">Cohnella yongneupensis</name>
    <dbReference type="NCBI Taxonomy" id="425006"/>
    <lineage>
        <taxon>Bacteria</taxon>
        <taxon>Bacillati</taxon>
        <taxon>Bacillota</taxon>
        <taxon>Bacilli</taxon>
        <taxon>Bacillales</taxon>
        <taxon>Paenibacillaceae</taxon>
        <taxon>Cohnella</taxon>
    </lineage>
</organism>
<keyword evidence="1" id="KW-1133">Transmembrane helix</keyword>
<dbReference type="RefSeq" id="WP_378109769.1">
    <property type="nucleotide sequence ID" value="NZ_JBHSNC010000002.1"/>
</dbReference>
<evidence type="ECO:0000313" key="3">
    <source>
        <dbReference type="Proteomes" id="UP001596108"/>
    </source>
</evidence>
<feature type="transmembrane region" description="Helical" evidence="1">
    <location>
        <begin position="78"/>
        <end position="97"/>
    </location>
</feature>
<feature type="transmembrane region" description="Helical" evidence="1">
    <location>
        <begin position="48"/>
        <end position="66"/>
    </location>
</feature>
<keyword evidence="3" id="KW-1185">Reference proteome</keyword>
<dbReference type="EMBL" id="JBHSNC010000002">
    <property type="protein sequence ID" value="MFC5527962.1"/>
    <property type="molecule type" value="Genomic_DNA"/>
</dbReference>
<keyword evidence="1" id="KW-0812">Transmembrane</keyword>
<dbReference type="Proteomes" id="UP001596108">
    <property type="component" value="Unassembled WGS sequence"/>
</dbReference>
<reference evidence="3" key="1">
    <citation type="journal article" date="2019" name="Int. J. Syst. Evol. Microbiol.">
        <title>The Global Catalogue of Microorganisms (GCM) 10K type strain sequencing project: providing services to taxonomists for standard genome sequencing and annotation.</title>
        <authorList>
            <consortium name="The Broad Institute Genomics Platform"/>
            <consortium name="The Broad Institute Genome Sequencing Center for Infectious Disease"/>
            <person name="Wu L."/>
            <person name="Ma J."/>
        </authorList>
    </citation>
    <scope>NUCLEOTIDE SEQUENCE [LARGE SCALE GENOMIC DNA]</scope>
    <source>
        <strain evidence="3">CGMCC 1.18578</strain>
    </source>
</reference>
<sequence>MKRKSVLFVVILLLGLLMISKNHLDKSFGDYFFKLIGLSPWTDHDETGLHLPALLGISLLVIGMSVTVRTYRPRYPKILSRVIISCVVFVLICPIVSEKVMFLLKHNSKGINSLDFSTKDSRCNVQTVETAIKANCSFTIFNYGSEEEVIIKPILIDRYSDIDIDVKEHVVSIAPHRKHLFSVQFDGTQKNGTGFAGTFNKVGIELEVSGVRKNIE</sequence>
<name>A0ABW0QUX1_9BACL</name>
<protein>
    <submittedName>
        <fullName evidence="2">Uncharacterized protein</fullName>
    </submittedName>
</protein>
<gene>
    <name evidence="2" type="ORF">ACFPQ4_00615</name>
</gene>
<proteinExistence type="predicted"/>
<evidence type="ECO:0000313" key="2">
    <source>
        <dbReference type="EMBL" id="MFC5527962.1"/>
    </source>
</evidence>
<accession>A0ABW0QUX1</accession>